<evidence type="ECO:0000313" key="2">
    <source>
        <dbReference type="EMBL" id="SVB93726.1"/>
    </source>
</evidence>
<reference evidence="2" key="1">
    <citation type="submission" date="2018-05" db="EMBL/GenBank/DDBJ databases">
        <authorList>
            <person name="Lanie J.A."/>
            <person name="Ng W.-L."/>
            <person name="Kazmierczak K.M."/>
            <person name="Andrzejewski T.M."/>
            <person name="Davidsen T.M."/>
            <person name="Wayne K.J."/>
            <person name="Tettelin H."/>
            <person name="Glass J.I."/>
            <person name="Rusch D."/>
            <person name="Podicherti R."/>
            <person name="Tsui H.-C.T."/>
            <person name="Winkler M.E."/>
        </authorList>
    </citation>
    <scope>NUCLEOTIDE SEQUENCE</scope>
</reference>
<proteinExistence type="predicted"/>
<gene>
    <name evidence="2" type="ORF">METZ01_LOCUS246580</name>
</gene>
<name>A0A382I293_9ZZZZ</name>
<evidence type="ECO:0000256" key="1">
    <source>
        <dbReference type="SAM" id="MobiDB-lite"/>
    </source>
</evidence>
<organism evidence="2">
    <name type="scientific">marine metagenome</name>
    <dbReference type="NCBI Taxonomy" id="408172"/>
    <lineage>
        <taxon>unclassified sequences</taxon>
        <taxon>metagenomes</taxon>
        <taxon>ecological metagenomes</taxon>
    </lineage>
</organism>
<protein>
    <submittedName>
        <fullName evidence="2">Uncharacterized protein</fullName>
    </submittedName>
</protein>
<sequence length="68" mass="7590">MLRLEARGQAISRGESPRGQVSSIRSLKVRKHNELILDLFISMLGESREHEKVKEAYEVVSKVGVVAA</sequence>
<feature type="region of interest" description="Disordered" evidence="1">
    <location>
        <begin position="1"/>
        <end position="23"/>
    </location>
</feature>
<dbReference type="AlphaFoldDB" id="A0A382I293"/>
<accession>A0A382I293</accession>
<dbReference type="EMBL" id="UINC01064758">
    <property type="protein sequence ID" value="SVB93726.1"/>
    <property type="molecule type" value="Genomic_DNA"/>
</dbReference>